<organism evidence="1 2">
    <name type="scientific">Gemmobacter caeni</name>
    <dbReference type="NCBI Taxonomy" id="589035"/>
    <lineage>
        <taxon>Bacteria</taxon>
        <taxon>Pseudomonadati</taxon>
        <taxon>Pseudomonadota</taxon>
        <taxon>Alphaproteobacteria</taxon>
        <taxon>Rhodobacterales</taxon>
        <taxon>Paracoccaceae</taxon>
        <taxon>Gemmobacter</taxon>
    </lineage>
</organism>
<protein>
    <submittedName>
        <fullName evidence="1">Uncharacterized protein</fullName>
    </submittedName>
</protein>
<name>A0A2T6ABY1_9RHOB</name>
<dbReference type="AlphaFoldDB" id="A0A2T6ABY1"/>
<accession>A0A2T6ABY1</accession>
<proteinExistence type="predicted"/>
<gene>
    <name evidence="1" type="ORF">C8N34_13018</name>
</gene>
<dbReference type="EMBL" id="QBKP01000030">
    <property type="protein sequence ID" value="PTX41320.1"/>
    <property type="molecule type" value="Genomic_DNA"/>
</dbReference>
<evidence type="ECO:0000313" key="2">
    <source>
        <dbReference type="Proteomes" id="UP000244224"/>
    </source>
</evidence>
<keyword evidence="2" id="KW-1185">Reference proteome</keyword>
<comment type="caution">
    <text evidence="1">The sequence shown here is derived from an EMBL/GenBank/DDBJ whole genome shotgun (WGS) entry which is preliminary data.</text>
</comment>
<sequence length="52" mass="5999">MCLQIIGGGSWQKNQSRAKYDLSLGPVFQPKRIAIWLILQRSKWRTAGDREP</sequence>
<reference evidence="1 2" key="1">
    <citation type="submission" date="2018-04" db="EMBL/GenBank/DDBJ databases">
        <title>Genomic Encyclopedia of Archaeal and Bacterial Type Strains, Phase II (KMG-II): from individual species to whole genera.</title>
        <authorList>
            <person name="Goeker M."/>
        </authorList>
    </citation>
    <scope>NUCLEOTIDE SEQUENCE [LARGE SCALE GENOMIC DNA]</scope>
    <source>
        <strain evidence="1 2">DSM 21823</strain>
    </source>
</reference>
<dbReference type="Proteomes" id="UP000244224">
    <property type="component" value="Unassembled WGS sequence"/>
</dbReference>
<evidence type="ECO:0000313" key="1">
    <source>
        <dbReference type="EMBL" id="PTX41320.1"/>
    </source>
</evidence>